<proteinExistence type="predicted"/>
<dbReference type="EMBL" id="CASHTH010001188">
    <property type="protein sequence ID" value="CAI8012501.1"/>
    <property type="molecule type" value="Genomic_DNA"/>
</dbReference>
<evidence type="ECO:0000313" key="2">
    <source>
        <dbReference type="Proteomes" id="UP001174909"/>
    </source>
</evidence>
<sequence length="102" mass="12079">SQVERRRTCRPKSGPHPQEICRQHRELHIHIYMQYRVVASIEHPPELLGRIFHILYEDLEIIDEATFLEWRENRRRPIGKGNAVLSLTDFSCGSRVPSGERY</sequence>
<keyword evidence="2" id="KW-1185">Reference proteome</keyword>
<dbReference type="Gene3D" id="1.25.40.180">
    <property type="match status" value="1"/>
</dbReference>
<dbReference type="AlphaFoldDB" id="A0AA35RLK9"/>
<evidence type="ECO:0000313" key="1">
    <source>
        <dbReference type="EMBL" id="CAI8012501.1"/>
    </source>
</evidence>
<gene>
    <name evidence="1" type="ORF">GBAR_LOCUS8025</name>
</gene>
<feature type="non-terminal residue" evidence="1">
    <location>
        <position position="1"/>
    </location>
</feature>
<protein>
    <submittedName>
        <fullName evidence="1">Uncharacterized protein</fullName>
    </submittedName>
</protein>
<reference evidence="1" key="1">
    <citation type="submission" date="2023-03" db="EMBL/GenBank/DDBJ databases">
        <authorList>
            <person name="Steffen K."/>
            <person name="Cardenas P."/>
        </authorList>
    </citation>
    <scope>NUCLEOTIDE SEQUENCE</scope>
</reference>
<organism evidence="1 2">
    <name type="scientific">Geodia barretti</name>
    <name type="common">Barrett's horny sponge</name>
    <dbReference type="NCBI Taxonomy" id="519541"/>
    <lineage>
        <taxon>Eukaryota</taxon>
        <taxon>Metazoa</taxon>
        <taxon>Porifera</taxon>
        <taxon>Demospongiae</taxon>
        <taxon>Heteroscleromorpha</taxon>
        <taxon>Tetractinellida</taxon>
        <taxon>Astrophorina</taxon>
        <taxon>Geodiidae</taxon>
        <taxon>Geodia</taxon>
    </lineage>
</organism>
<accession>A0AA35RLK9</accession>
<dbReference type="Proteomes" id="UP001174909">
    <property type="component" value="Unassembled WGS sequence"/>
</dbReference>
<comment type="caution">
    <text evidence="1">The sequence shown here is derived from an EMBL/GenBank/DDBJ whole genome shotgun (WGS) entry which is preliminary data.</text>
</comment>
<name>A0AA35RLK9_GEOBA</name>